<dbReference type="Gene3D" id="2.60.260.20">
    <property type="entry name" value="Urease metallochaperone UreE, N-terminal domain"/>
    <property type="match status" value="1"/>
</dbReference>
<dbReference type="InterPro" id="IPR012406">
    <property type="entry name" value="UreE"/>
</dbReference>
<dbReference type="HAMAP" id="MF_00822">
    <property type="entry name" value="UreE"/>
    <property type="match status" value="1"/>
</dbReference>
<sequence length="151" mass="17196">MIIEKINNNVCNMNDFSNAKKHLDKILISSELLLKRVQKLYSESGFEIGVSLDGGEILKNGDILYEDENRIVYIEVLPEEVIVITPTSIKEMGIIAHNLGNRHLPAQFDEGCMILANDYLVEDLLKKEGVPYQKENRVLPKPFKHASHKHI</sequence>
<comment type="caution">
    <text evidence="7">The sequence shown here is derived from an EMBL/GenBank/DDBJ whole genome shotgun (WGS) entry which is preliminary data.</text>
</comment>
<dbReference type="Pfam" id="PF05194">
    <property type="entry name" value="UreE_C"/>
    <property type="match status" value="1"/>
</dbReference>
<evidence type="ECO:0000256" key="2">
    <source>
        <dbReference type="ARBA" id="ARBA00022490"/>
    </source>
</evidence>
<gene>
    <name evidence="5" type="primary">ureE</name>
    <name evidence="7" type="ORF">B4147_3468</name>
</gene>
<evidence type="ECO:0000256" key="1">
    <source>
        <dbReference type="ARBA" id="ARBA00004496"/>
    </source>
</evidence>
<dbReference type="CDD" id="cd00571">
    <property type="entry name" value="UreE"/>
    <property type="match status" value="1"/>
</dbReference>
<dbReference type="PIRSF" id="PIRSF036402">
    <property type="entry name" value="Ureas_acces_UreE"/>
    <property type="match status" value="1"/>
</dbReference>
<dbReference type="GO" id="GO:0005737">
    <property type="term" value="C:cytoplasm"/>
    <property type="evidence" value="ECO:0007669"/>
    <property type="project" value="UniProtKB-SubCell"/>
</dbReference>
<accession>A0A0G8CGH2</accession>
<dbReference type="Proteomes" id="UP000035350">
    <property type="component" value="Unassembled WGS sequence"/>
</dbReference>
<dbReference type="InterPro" id="IPR004029">
    <property type="entry name" value="UreE_N"/>
</dbReference>
<keyword evidence="4 5" id="KW-0143">Chaperone</keyword>
<dbReference type="GO" id="GO:0051082">
    <property type="term" value="F:unfolded protein binding"/>
    <property type="evidence" value="ECO:0007669"/>
    <property type="project" value="UniProtKB-UniRule"/>
</dbReference>
<dbReference type="AlphaFoldDB" id="A0A0G8CGH2"/>
<dbReference type="SUPFAM" id="SSF69287">
    <property type="entry name" value="Urease metallochaperone UreE, N-terminal domain"/>
    <property type="match status" value="1"/>
</dbReference>
<evidence type="ECO:0000313" key="8">
    <source>
        <dbReference type="Proteomes" id="UP000035350"/>
    </source>
</evidence>
<organism evidence="7 8">
    <name type="scientific">Bacillus wiedmannii</name>
    <dbReference type="NCBI Taxonomy" id="1890302"/>
    <lineage>
        <taxon>Bacteria</taxon>
        <taxon>Bacillati</taxon>
        <taxon>Bacillota</taxon>
        <taxon>Bacilli</taxon>
        <taxon>Bacillales</taxon>
        <taxon>Bacillaceae</taxon>
        <taxon>Bacillus</taxon>
        <taxon>Bacillus cereus group</taxon>
    </lineage>
</organism>
<dbReference type="SUPFAM" id="SSF69737">
    <property type="entry name" value="Urease metallochaperone UreE, C-terminal domain"/>
    <property type="match status" value="1"/>
</dbReference>
<comment type="subcellular location">
    <subcellularLocation>
        <location evidence="1 5">Cytoplasm</location>
    </subcellularLocation>
</comment>
<reference evidence="7 8" key="1">
    <citation type="journal article" date="2015" name="Genome Announc.">
        <title>Next-Generation Whole-Genome Sequencing of Eight Strains of Bacillus cereus, Isolated from Food.</title>
        <authorList>
            <person name="Krawczyk A.O."/>
            <person name="de Jong A."/>
            <person name="Eijlander R.T."/>
            <person name="Berendsen E.M."/>
            <person name="Holsappel S."/>
            <person name="Wells-Bennik M.H."/>
            <person name="Kuipers O.P."/>
        </authorList>
    </citation>
    <scope>NUCLEOTIDE SEQUENCE [LARGE SCALE GENOMIC DNA]</scope>
    <source>
        <strain evidence="7 8">B4147</strain>
    </source>
</reference>
<dbReference type="GO" id="GO:0019627">
    <property type="term" value="P:urea metabolic process"/>
    <property type="evidence" value="ECO:0007669"/>
    <property type="project" value="InterPro"/>
</dbReference>
<evidence type="ECO:0000256" key="4">
    <source>
        <dbReference type="ARBA" id="ARBA00023186"/>
    </source>
</evidence>
<feature type="domain" description="UreE urease accessory N-terminal" evidence="6">
    <location>
        <begin position="9"/>
        <end position="72"/>
    </location>
</feature>
<dbReference type="InterPro" id="IPR036118">
    <property type="entry name" value="UreE_N_sf"/>
</dbReference>
<evidence type="ECO:0000256" key="5">
    <source>
        <dbReference type="HAMAP-Rule" id="MF_00822"/>
    </source>
</evidence>
<keyword evidence="2 5" id="KW-0963">Cytoplasm</keyword>
<dbReference type="SMART" id="SM00988">
    <property type="entry name" value="UreE_N"/>
    <property type="match status" value="1"/>
</dbReference>
<name>A0A0G8CGH2_9BACI</name>
<protein>
    <recommendedName>
        <fullName evidence="5">Urease accessory protein UreE</fullName>
    </recommendedName>
</protein>
<evidence type="ECO:0000256" key="3">
    <source>
        <dbReference type="ARBA" id="ARBA00022596"/>
    </source>
</evidence>
<proteinExistence type="inferred from homology"/>
<evidence type="ECO:0000259" key="6">
    <source>
        <dbReference type="SMART" id="SM00988"/>
    </source>
</evidence>
<keyword evidence="3 5" id="KW-0533">Nickel</keyword>
<comment type="function">
    <text evidence="5">Involved in urease metallocenter assembly. Binds nickel. Probably functions as a nickel donor during metallocenter assembly.</text>
</comment>
<comment type="similarity">
    <text evidence="5">Belongs to the UreE family.</text>
</comment>
<evidence type="ECO:0000313" key="7">
    <source>
        <dbReference type="EMBL" id="KKZ98885.1"/>
    </source>
</evidence>
<dbReference type="GO" id="GO:0065003">
    <property type="term" value="P:protein-containing complex assembly"/>
    <property type="evidence" value="ECO:0007669"/>
    <property type="project" value="InterPro"/>
</dbReference>
<dbReference type="GO" id="GO:0006457">
    <property type="term" value="P:protein folding"/>
    <property type="evidence" value="ECO:0007669"/>
    <property type="project" value="InterPro"/>
</dbReference>
<dbReference type="InterPro" id="IPR007864">
    <property type="entry name" value="UreE_C_dom"/>
</dbReference>
<dbReference type="GO" id="GO:0016151">
    <property type="term" value="F:nickel cation binding"/>
    <property type="evidence" value="ECO:0007669"/>
    <property type="project" value="UniProtKB-UniRule"/>
</dbReference>
<dbReference type="PATRIC" id="fig|1396.433.peg.2348"/>
<dbReference type="RefSeq" id="WP_046957719.1">
    <property type="nucleotide sequence ID" value="NZ_LCYN01000004.1"/>
</dbReference>
<reference evidence="8" key="2">
    <citation type="submission" date="2015-04" db="EMBL/GenBank/DDBJ databases">
        <title>Draft Genome Sequences of Eight Spore-Forming Food Isolates of Bacillus cereus Genome sequencing.</title>
        <authorList>
            <person name="Krawcyk A.O."/>
            <person name="de Jong A."/>
            <person name="Eijlander R.T."/>
            <person name="Berendsen E.M."/>
            <person name="Holsappel S."/>
            <person name="Wells-Bennik M."/>
            <person name="Kuipers O.P."/>
        </authorList>
    </citation>
    <scope>NUCLEOTIDE SEQUENCE [LARGE SCALE GENOMIC DNA]</scope>
    <source>
        <strain evidence="8">B4147</strain>
    </source>
</reference>
<dbReference type="Gene3D" id="3.30.70.790">
    <property type="entry name" value="UreE, C-terminal domain"/>
    <property type="match status" value="1"/>
</dbReference>
<dbReference type="EMBL" id="LCYN01000004">
    <property type="protein sequence ID" value="KKZ98885.1"/>
    <property type="molecule type" value="Genomic_DNA"/>
</dbReference>
<dbReference type="Pfam" id="PF02814">
    <property type="entry name" value="UreE_N"/>
    <property type="match status" value="1"/>
</dbReference>